<evidence type="ECO:0000256" key="4">
    <source>
        <dbReference type="ARBA" id="ARBA00023125"/>
    </source>
</evidence>
<comment type="similarity">
    <text evidence="1">In the C-terminal section; belongs to the class-I pyridoxal-phosphate-dependent aminotransferase family.</text>
</comment>
<dbReference type="AlphaFoldDB" id="F8GVK0"/>
<proteinExistence type="inferred from homology"/>
<evidence type="ECO:0000256" key="5">
    <source>
        <dbReference type="ARBA" id="ARBA00023163"/>
    </source>
</evidence>
<dbReference type="PRINTS" id="PR00035">
    <property type="entry name" value="HTHGNTR"/>
</dbReference>
<evidence type="ECO:0000256" key="6">
    <source>
        <dbReference type="SAM" id="MobiDB-lite"/>
    </source>
</evidence>
<dbReference type="InterPro" id="IPR036388">
    <property type="entry name" value="WH-like_DNA-bd_sf"/>
</dbReference>
<dbReference type="EMBL" id="CP002879">
    <property type="protein sequence ID" value="AEI81559.1"/>
    <property type="molecule type" value="Genomic_DNA"/>
</dbReference>
<dbReference type="KEGG" id="cnc:CNE_BB1p01320"/>
<geneLocation type="plasmid" evidence="8 9">
    <name>pBB1</name>
</geneLocation>
<dbReference type="PANTHER" id="PTHR46577:SF1">
    <property type="entry name" value="HTH-TYPE TRANSCRIPTIONAL REGULATORY PROTEIN GABR"/>
    <property type="match status" value="1"/>
</dbReference>
<reference evidence="8 9" key="1">
    <citation type="journal article" date="2011" name="J. Bacteriol.">
        <title>Complete genome sequence of the type strain Cupriavidus necator N-1.</title>
        <authorList>
            <person name="Poehlein A."/>
            <person name="Kusian B."/>
            <person name="Friedrich B."/>
            <person name="Daniel R."/>
            <person name="Bowien B."/>
        </authorList>
    </citation>
    <scope>NUCLEOTIDE SEQUENCE [LARGE SCALE GENOMIC DNA]</scope>
    <source>
        <strain evidence="9">ATCC 43291 / DSM 13513 / CCUG 52238 / LMG 8453 / N-1</strain>
        <plasmid evidence="8 9">pBB1</plasmid>
    </source>
</reference>
<feature type="domain" description="HTH gntR-type" evidence="7">
    <location>
        <begin position="26"/>
        <end position="94"/>
    </location>
</feature>
<dbReference type="SUPFAM" id="SSF53383">
    <property type="entry name" value="PLP-dependent transferases"/>
    <property type="match status" value="1"/>
</dbReference>
<evidence type="ECO:0000313" key="9">
    <source>
        <dbReference type="Proteomes" id="UP000006798"/>
    </source>
</evidence>
<dbReference type="InterPro" id="IPR015424">
    <property type="entry name" value="PyrdxlP-dep_Trfase"/>
</dbReference>
<dbReference type="InterPro" id="IPR004839">
    <property type="entry name" value="Aminotransferase_I/II_large"/>
</dbReference>
<feature type="region of interest" description="Disordered" evidence="6">
    <location>
        <begin position="515"/>
        <end position="535"/>
    </location>
</feature>
<protein>
    <submittedName>
        <fullName evidence="8">Transcriptional regulator GntR family</fullName>
    </submittedName>
</protein>
<dbReference type="CDD" id="cd07377">
    <property type="entry name" value="WHTH_GntR"/>
    <property type="match status" value="1"/>
</dbReference>
<evidence type="ECO:0000259" key="7">
    <source>
        <dbReference type="PROSITE" id="PS50949"/>
    </source>
</evidence>
<evidence type="ECO:0000256" key="3">
    <source>
        <dbReference type="ARBA" id="ARBA00023015"/>
    </source>
</evidence>
<dbReference type="InterPro" id="IPR036390">
    <property type="entry name" value="WH_DNA-bd_sf"/>
</dbReference>
<dbReference type="Pfam" id="PF00392">
    <property type="entry name" value="GntR"/>
    <property type="match status" value="1"/>
</dbReference>
<dbReference type="InterPro" id="IPR000524">
    <property type="entry name" value="Tscrpt_reg_HTH_GntR"/>
</dbReference>
<dbReference type="Pfam" id="PF00155">
    <property type="entry name" value="Aminotran_1_2"/>
    <property type="match status" value="1"/>
</dbReference>
<dbReference type="Gene3D" id="1.10.10.10">
    <property type="entry name" value="Winged helix-like DNA-binding domain superfamily/Winged helix DNA-binding domain"/>
    <property type="match status" value="1"/>
</dbReference>
<evidence type="ECO:0000313" key="8">
    <source>
        <dbReference type="EMBL" id="AEI81559.1"/>
    </source>
</evidence>
<organism evidence="8 9">
    <name type="scientific">Cupriavidus necator (strain ATCC 43291 / DSM 13513 / CCUG 52238 / LMG 8453 / N-1)</name>
    <name type="common">Ralstonia eutropha</name>
    <dbReference type="NCBI Taxonomy" id="1042878"/>
    <lineage>
        <taxon>Bacteria</taxon>
        <taxon>Pseudomonadati</taxon>
        <taxon>Pseudomonadota</taxon>
        <taxon>Betaproteobacteria</taxon>
        <taxon>Burkholderiales</taxon>
        <taxon>Burkholderiaceae</taxon>
        <taxon>Cupriavidus</taxon>
    </lineage>
</organism>
<dbReference type="Gene3D" id="3.40.640.10">
    <property type="entry name" value="Type I PLP-dependent aspartate aminotransferase-like (Major domain)"/>
    <property type="match status" value="1"/>
</dbReference>
<keyword evidence="8" id="KW-0614">Plasmid</keyword>
<gene>
    <name evidence="8" type="ordered locus">CNE_BB1p01320</name>
</gene>
<dbReference type="InterPro" id="IPR051446">
    <property type="entry name" value="HTH_trans_reg/aminotransferase"/>
</dbReference>
<dbReference type="PROSITE" id="PS50949">
    <property type="entry name" value="HTH_GNTR"/>
    <property type="match status" value="1"/>
</dbReference>
<dbReference type="HOGENOM" id="CLU_017584_0_1_4"/>
<dbReference type="GeneID" id="34312662"/>
<dbReference type="GO" id="GO:0030170">
    <property type="term" value="F:pyridoxal phosphate binding"/>
    <property type="evidence" value="ECO:0007669"/>
    <property type="project" value="InterPro"/>
</dbReference>
<keyword evidence="3" id="KW-0805">Transcription regulation</keyword>
<dbReference type="PANTHER" id="PTHR46577">
    <property type="entry name" value="HTH-TYPE TRANSCRIPTIONAL REGULATORY PROTEIN GABR"/>
    <property type="match status" value="1"/>
</dbReference>
<dbReference type="Proteomes" id="UP000006798">
    <property type="component" value="Plasmid pBB1"/>
</dbReference>
<sequence length="535" mass="59131">MPVKASLLSELLLQKRAWTPGAGTGDCMHRELYEFIKREILEGSLSGGSRLPPSRLLGQELGVSRNTVLNAYDQLLAEGYVTATVGRGTFVAHVPLRTAHPAPDPAGRIHGQLTTQSPSLSARGTQLLAHRGASNRQWGAFVAGVPDVSLFPRQIWLRLLNRHWRRPGAETLSYNTVGGHPALRRALAEHLHLSRSVQCDPEQIVITSGIHQAIDVVARLLGDPGDRAWVEDPGYWGTRSVLTSNGIEVVPVAVDADGMAPSDAHLNGQAPRFVFTTPSHQYPLGMAMSVSRRLMLIDYAQRAGCWIIEDDYDSEFRFEGRPLASLQGLDNNERVIYMGTFSKTLFPGMRTGYMVLPRSIAKCAMHALAELYREGQLVQQAALADFMTEGHYAAHIRRVRHVYAKRHGLLRQSIAAHLGPDWPVAAQDAGLHLVLLLPDDMDDVEISHQVQARDVAARPLSHYYQSQNAHNFRKGLLLGYACVPDNAIDQGVQVIARAIREAQVPRCTTAGHTQYHYPFRSERSPQESWPSPSPL</sequence>
<dbReference type="GO" id="GO:0003677">
    <property type="term" value="F:DNA binding"/>
    <property type="evidence" value="ECO:0007669"/>
    <property type="project" value="UniProtKB-KW"/>
</dbReference>
<keyword evidence="4" id="KW-0238">DNA-binding</keyword>
<dbReference type="CDD" id="cd00609">
    <property type="entry name" value="AAT_like"/>
    <property type="match status" value="1"/>
</dbReference>
<keyword evidence="2" id="KW-0663">Pyridoxal phosphate</keyword>
<dbReference type="SUPFAM" id="SSF46785">
    <property type="entry name" value="Winged helix' DNA-binding domain"/>
    <property type="match status" value="1"/>
</dbReference>
<feature type="compositionally biased region" description="Polar residues" evidence="6">
    <location>
        <begin position="526"/>
        <end position="535"/>
    </location>
</feature>
<keyword evidence="5" id="KW-0804">Transcription</keyword>
<dbReference type="InterPro" id="IPR015421">
    <property type="entry name" value="PyrdxlP-dep_Trfase_major"/>
</dbReference>
<evidence type="ECO:0000256" key="1">
    <source>
        <dbReference type="ARBA" id="ARBA00005384"/>
    </source>
</evidence>
<dbReference type="SMART" id="SM00345">
    <property type="entry name" value="HTH_GNTR"/>
    <property type="match status" value="1"/>
</dbReference>
<dbReference type="GO" id="GO:0003700">
    <property type="term" value="F:DNA-binding transcription factor activity"/>
    <property type="evidence" value="ECO:0007669"/>
    <property type="project" value="InterPro"/>
</dbReference>
<evidence type="ECO:0000256" key="2">
    <source>
        <dbReference type="ARBA" id="ARBA00022898"/>
    </source>
</evidence>
<accession>F8GVK0</accession>
<name>F8GVK0_CUPNN</name>
<dbReference type="RefSeq" id="WP_013958617.1">
    <property type="nucleotide sequence ID" value="NC_015727.1"/>
</dbReference>